<feature type="region of interest" description="Disordered" evidence="1">
    <location>
        <begin position="28"/>
        <end position="52"/>
    </location>
</feature>
<evidence type="ECO:0000313" key="5">
    <source>
        <dbReference type="Proteomes" id="UP001549749"/>
    </source>
</evidence>
<dbReference type="PROSITE" id="PS50234">
    <property type="entry name" value="VWFA"/>
    <property type="match status" value="1"/>
</dbReference>
<dbReference type="Pfam" id="PF00092">
    <property type="entry name" value="VWA"/>
    <property type="match status" value="1"/>
</dbReference>
<dbReference type="EMBL" id="JBEXAC010000001">
    <property type="protein sequence ID" value="MET6996483.1"/>
    <property type="molecule type" value="Genomic_DNA"/>
</dbReference>
<dbReference type="InterPro" id="IPR051266">
    <property type="entry name" value="CLCR"/>
</dbReference>
<feature type="chain" id="PRO_5047379441" evidence="2">
    <location>
        <begin position="25"/>
        <end position="479"/>
    </location>
</feature>
<accession>A0ABV2T0B9</accession>
<dbReference type="PANTHER" id="PTHR10579:SF43">
    <property type="entry name" value="ZINC FINGER (C3HC4-TYPE RING FINGER) FAMILY PROTEIN"/>
    <property type="match status" value="1"/>
</dbReference>
<evidence type="ECO:0000256" key="2">
    <source>
        <dbReference type="SAM" id="SignalP"/>
    </source>
</evidence>
<protein>
    <submittedName>
        <fullName evidence="4">VWA domain-containing protein</fullName>
    </submittedName>
</protein>
<feature type="domain" description="VWFA" evidence="3">
    <location>
        <begin position="101"/>
        <end position="274"/>
    </location>
</feature>
<evidence type="ECO:0000313" key="4">
    <source>
        <dbReference type="EMBL" id="MET6996483.1"/>
    </source>
</evidence>
<evidence type="ECO:0000259" key="3">
    <source>
        <dbReference type="PROSITE" id="PS50234"/>
    </source>
</evidence>
<dbReference type="InterPro" id="IPR002035">
    <property type="entry name" value="VWF_A"/>
</dbReference>
<sequence length="479" mass="53279">MPQLIPFLGSIAICAFFASCVSSGARSPGNNSGNGIPLQPVSTTDPQNNFPPGEFDASKLVNWYAKPGNAWVLQNNPGEIYLYINIQSGQPATEQPRVPLNISLVLDRSGSMEGEKIDYARRAAKFLVDQLSQDDYLSLVNYDDRVEVTSPSQPVKNKEALKHAIDKITDRGSTNLSGGMLEGYSQAKQTRKDGYVNRVLLLTDGLANDGITDPLELKRLVEKKYNAEGIALSTFGLGADYNEDLLTMLAESGRANYYFIDSADKIPALFARELKGLLSVVAQNALAQISIPEGMQCEKVYGYPFEVKNGQVQVRFNDIYANDEKAILIRLTSKTPVQKDLRFKCTLSYIDAQKFDPVNLEKQVTIKVTDNKTLIEKGQDSTVQEMLALFESTEQFDEMMARVDKGDYDAARSSGKAAIAVLKQKEQLYKSPKLKEQFNKMSSYLNNIDSVKTMEAAERKLFQKSSKSVNYEVKKQKKI</sequence>
<feature type="compositionally biased region" description="Polar residues" evidence="1">
    <location>
        <begin position="28"/>
        <end position="50"/>
    </location>
</feature>
<dbReference type="SMART" id="SM00327">
    <property type="entry name" value="VWA"/>
    <property type="match status" value="1"/>
</dbReference>
<dbReference type="RefSeq" id="WP_354659125.1">
    <property type="nucleotide sequence ID" value="NZ_JBEXAC010000001.1"/>
</dbReference>
<organism evidence="4 5">
    <name type="scientific">Chitinophaga defluvii</name>
    <dbReference type="NCBI Taxonomy" id="3163343"/>
    <lineage>
        <taxon>Bacteria</taxon>
        <taxon>Pseudomonadati</taxon>
        <taxon>Bacteroidota</taxon>
        <taxon>Chitinophagia</taxon>
        <taxon>Chitinophagales</taxon>
        <taxon>Chitinophagaceae</taxon>
        <taxon>Chitinophaga</taxon>
    </lineage>
</organism>
<keyword evidence="2" id="KW-0732">Signal</keyword>
<name>A0ABV2T0B9_9BACT</name>
<proteinExistence type="predicted"/>
<gene>
    <name evidence="4" type="ORF">ABR189_03860</name>
</gene>
<keyword evidence="5" id="KW-1185">Reference proteome</keyword>
<dbReference type="PANTHER" id="PTHR10579">
    <property type="entry name" value="CALCIUM-ACTIVATED CHLORIDE CHANNEL REGULATOR"/>
    <property type="match status" value="1"/>
</dbReference>
<dbReference type="Gene3D" id="3.40.50.410">
    <property type="entry name" value="von Willebrand factor, type A domain"/>
    <property type="match status" value="1"/>
</dbReference>
<dbReference type="InterPro" id="IPR036465">
    <property type="entry name" value="vWFA_dom_sf"/>
</dbReference>
<dbReference type="Proteomes" id="UP001549749">
    <property type="component" value="Unassembled WGS sequence"/>
</dbReference>
<feature type="signal peptide" evidence="2">
    <location>
        <begin position="1"/>
        <end position="24"/>
    </location>
</feature>
<dbReference type="SUPFAM" id="SSF53300">
    <property type="entry name" value="vWA-like"/>
    <property type="match status" value="1"/>
</dbReference>
<comment type="caution">
    <text evidence="4">The sequence shown here is derived from an EMBL/GenBank/DDBJ whole genome shotgun (WGS) entry which is preliminary data.</text>
</comment>
<evidence type="ECO:0000256" key="1">
    <source>
        <dbReference type="SAM" id="MobiDB-lite"/>
    </source>
</evidence>
<reference evidence="4 5" key="1">
    <citation type="submission" date="2024-06" db="EMBL/GenBank/DDBJ databases">
        <title>Chitinophaga defluvii sp. nov., isolated from municipal sewage.</title>
        <authorList>
            <person name="Zhang L."/>
        </authorList>
    </citation>
    <scope>NUCLEOTIDE SEQUENCE [LARGE SCALE GENOMIC DNA]</scope>
    <source>
        <strain evidence="4 5">H8</strain>
    </source>
</reference>